<evidence type="ECO:0000313" key="2">
    <source>
        <dbReference type="Proteomes" id="UP001246858"/>
    </source>
</evidence>
<gene>
    <name evidence="1" type="ORF">J2X78_003838</name>
</gene>
<dbReference type="Proteomes" id="UP001246858">
    <property type="component" value="Unassembled WGS sequence"/>
</dbReference>
<proteinExistence type="predicted"/>
<dbReference type="EMBL" id="JAVDTF010000003">
    <property type="protein sequence ID" value="MDR6785264.1"/>
    <property type="molecule type" value="Genomic_DNA"/>
</dbReference>
<organism evidence="1 2">
    <name type="scientific">Pedobacter africanus</name>
    <dbReference type="NCBI Taxonomy" id="151894"/>
    <lineage>
        <taxon>Bacteria</taxon>
        <taxon>Pseudomonadati</taxon>
        <taxon>Bacteroidota</taxon>
        <taxon>Sphingobacteriia</taxon>
        <taxon>Sphingobacteriales</taxon>
        <taxon>Sphingobacteriaceae</taxon>
        <taxon>Pedobacter</taxon>
    </lineage>
</organism>
<accession>A0ACC6L1N5</accession>
<name>A0ACC6L1N5_9SPHI</name>
<protein>
    <submittedName>
        <fullName evidence="1">Uncharacterized protein</fullName>
    </submittedName>
</protein>
<keyword evidence="2" id="KW-1185">Reference proteome</keyword>
<evidence type="ECO:0000313" key="1">
    <source>
        <dbReference type="EMBL" id="MDR6785264.1"/>
    </source>
</evidence>
<sequence>MAETEKLSILFKQITEIITHARQKAYQNSNAILLQMYWQIGHLIVEDEQQGKTKAVYGKAVLKNLAKQLTVEFGKGFDESNLRNIRQFYIAFPKRDAVRHELSWTHYRIISRLETESLRIQYVKHTLIKYF</sequence>
<comment type="caution">
    <text evidence="1">The sequence shown here is derived from an EMBL/GenBank/DDBJ whole genome shotgun (WGS) entry which is preliminary data.</text>
</comment>
<reference evidence="1" key="1">
    <citation type="submission" date="2023-07" db="EMBL/GenBank/DDBJ databases">
        <title>Sorghum-associated microbial communities from plants grown in Nebraska, USA.</title>
        <authorList>
            <person name="Schachtman D."/>
        </authorList>
    </citation>
    <scope>NUCLEOTIDE SEQUENCE</scope>
    <source>
        <strain evidence="1">2697</strain>
    </source>
</reference>